<keyword evidence="9 10" id="KW-0472">Membrane</keyword>
<keyword evidence="5 12" id="KW-0808">Transferase</keyword>
<keyword evidence="4" id="KW-0328">Glycosyltransferase</keyword>
<dbReference type="GO" id="GO:0016020">
    <property type="term" value="C:membrane"/>
    <property type="evidence" value="ECO:0007669"/>
    <property type="project" value="GOC"/>
</dbReference>
<accession>A0A7H9BM46</accession>
<evidence type="ECO:0000256" key="10">
    <source>
        <dbReference type="SAM" id="Phobius"/>
    </source>
</evidence>
<name>A0A7H9BM46_9NEIS</name>
<dbReference type="GO" id="GO:0004376">
    <property type="term" value="F:GPI mannosyltransferase activity"/>
    <property type="evidence" value="ECO:0007669"/>
    <property type="project" value="InterPro"/>
</dbReference>
<keyword evidence="3" id="KW-0337">GPI-anchor biosynthesis</keyword>
<evidence type="ECO:0000256" key="2">
    <source>
        <dbReference type="ARBA" id="ARBA00004687"/>
    </source>
</evidence>
<evidence type="ECO:0000256" key="3">
    <source>
        <dbReference type="ARBA" id="ARBA00022502"/>
    </source>
</evidence>
<feature type="transmembrane region" description="Helical" evidence="10">
    <location>
        <begin position="296"/>
        <end position="312"/>
    </location>
</feature>
<comment type="subcellular location">
    <subcellularLocation>
        <location evidence="1">Endoplasmic reticulum membrane</location>
        <topology evidence="1">Multi-pass membrane protein</topology>
    </subcellularLocation>
</comment>
<sequence>MSAQGESGHYISFWLSFDDIWNKWDAPHYLSLAEVGYSPPAQNPLHIVFYPLYPWLVHATNFLLINDIFTSAIIASLACYLIASWVLFKLVDKEFGDSTIALGSVKYLAIFPFSMFYGTAYTESLFLLTTVSCFWFLRSEKWLWAGVFGGLAAITRNQGILLLVPILIEAYLQRNSVPLKNRIFAILATASGFAGYLFLNWTIFGNPFQFKIAQQQNWSQSFGFFADNIANIFQGVLTDTHSMVFGIWFPTIICFFAACYLLWWGRHRLPASYQAYSLVYLLISFSPTWLLSGPRYMSVLFPLAILTALWAGQGQVRKQCVDTILFSSLILATYLFTRGWVY</sequence>
<feature type="transmembrane region" description="Helical" evidence="10">
    <location>
        <begin position="184"/>
        <end position="204"/>
    </location>
</feature>
<keyword evidence="8 10" id="KW-1133">Transmembrane helix</keyword>
<feature type="transmembrane region" description="Helical" evidence="10">
    <location>
        <begin position="143"/>
        <end position="172"/>
    </location>
</feature>
<feature type="transmembrane region" description="Helical" evidence="10">
    <location>
        <begin position="324"/>
        <end position="341"/>
    </location>
</feature>
<gene>
    <name evidence="12" type="ORF">HQ393_16360</name>
</gene>
<dbReference type="KEGG" id="chiz:HQ393_16360"/>
<keyword evidence="13" id="KW-1185">Reference proteome</keyword>
<evidence type="ECO:0000256" key="7">
    <source>
        <dbReference type="ARBA" id="ARBA00022824"/>
    </source>
</evidence>
<feature type="transmembrane region" description="Helical" evidence="10">
    <location>
        <begin position="109"/>
        <end position="137"/>
    </location>
</feature>
<feature type="transmembrane region" description="Helical" evidence="10">
    <location>
        <begin position="243"/>
        <end position="264"/>
    </location>
</feature>
<dbReference type="AlphaFoldDB" id="A0A7H9BM46"/>
<evidence type="ECO:0000256" key="9">
    <source>
        <dbReference type="ARBA" id="ARBA00023136"/>
    </source>
</evidence>
<dbReference type="EMBL" id="CP058627">
    <property type="protein sequence ID" value="QLG89693.1"/>
    <property type="molecule type" value="Genomic_DNA"/>
</dbReference>
<comment type="pathway">
    <text evidence="2">Glycolipid biosynthesis; glycosylphosphatidylinositol-anchor biosynthesis.</text>
</comment>
<evidence type="ECO:0000313" key="13">
    <source>
        <dbReference type="Proteomes" id="UP000509597"/>
    </source>
</evidence>
<dbReference type="RefSeq" id="WP_179356653.1">
    <property type="nucleotide sequence ID" value="NZ_CP058627.1"/>
</dbReference>
<dbReference type="PANTHER" id="PTHR12468">
    <property type="entry name" value="GPI MANNOSYLTRANSFERASE 2"/>
    <property type="match status" value="1"/>
</dbReference>
<protein>
    <submittedName>
        <fullName evidence="12">Glycosyltransferase family 39 protein</fullName>
    </submittedName>
</protein>
<dbReference type="UniPathway" id="UPA00196"/>
<keyword evidence="7" id="KW-0256">Endoplasmic reticulum</keyword>
<organism evidence="12 13">
    <name type="scientific">Chitinibacter bivalviorum</name>
    <dbReference type="NCBI Taxonomy" id="2739434"/>
    <lineage>
        <taxon>Bacteria</taxon>
        <taxon>Pseudomonadati</taxon>
        <taxon>Pseudomonadota</taxon>
        <taxon>Betaproteobacteria</taxon>
        <taxon>Neisseriales</taxon>
        <taxon>Chitinibacteraceae</taxon>
        <taxon>Chitinibacter</taxon>
    </lineage>
</organism>
<feature type="transmembrane region" description="Helical" evidence="10">
    <location>
        <begin position="68"/>
        <end position="88"/>
    </location>
</feature>
<feature type="domain" description="Glycosyltransferase RgtA/B/C/D-like" evidence="11">
    <location>
        <begin position="51"/>
        <end position="188"/>
    </location>
</feature>
<proteinExistence type="predicted"/>
<evidence type="ECO:0000256" key="8">
    <source>
        <dbReference type="ARBA" id="ARBA00022989"/>
    </source>
</evidence>
<evidence type="ECO:0000256" key="1">
    <source>
        <dbReference type="ARBA" id="ARBA00004477"/>
    </source>
</evidence>
<dbReference type="Pfam" id="PF13231">
    <property type="entry name" value="PMT_2"/>
    <property type="match status" value="1"/>
</dbReference>
<dbReference type="Proteomes" id="UP000509597">
    <property type="component" value="Chromosome"/>
</dbReference>
<dbReference type="GO" id="GO:0031501">
    <property type="term" value="C:mannosyltransferase complex"/>
    <property type="evidence" value="ECO:0007669"/>
    <property type="project" value="TreeGrafter"/>
</dbReference>
<dbReference type="InterPro" id="IPR007315">
    <property type="entry name" value="PIG-V/Gpi18"/>
</dbReference>
<evidence type="ECO:0000313" key="12">
    <source>
        <dbReference type="EMBL" id="QLG89693.1"/>
    </source>
</evidence>
<feature type="transmembrane region" description="Helical" evidence="10">
    <location>
        <begin position="271"/>
        <end position="290"/>
    </location>
</feature>
<evidence type="ECO:0000256" key="4">
    <source>
        <dbReference type="ARBA" id="ARBA00022676"/>
    </source>
</evidence>
<dbReference type="InterPro" id="IPR038731">
    <property type="entry name" value="RgtA/B/C-like"/>
</dbReference>
<reference evidence="12 13" key="1">
    <citation type="submission" date="2020-07" db="EMBL/GenBank/DDBJ databases">
        <title>Complete genome sequence of Chitinibacter sp. 2T18.</title>
        <authorList>
            <person name="Bae J.-W."/>
            <person name="Choi J.-W."/>
        </authorList>
    </citation>
    <scope>NUCLEOTIDE SEQUENCE [LARGE SCALE GENOMIC DNA]</scope>
    <source>
        <strain evidence="12 13">2T18</strain>
    </source>
</reference>
<evidence type="ECO:0000259" key="11">
    <source>
        <dbReference type="Pfam" id="PF13231"/>
    </source>
</evidence>
<evidence type="ECO:0000256" key="5">
    <source>
        <dbReference type="ARBA" id="ARBA00022679"/>
    </source>
</evidence>
<dbReference type="PANTHER" id="PTHR12468:SF2">
    <property type="entry name" value="GPI MANNOSYLTRANSFERASE 2"/>
    <property type="match status" value="1"/>
</dbReference>
<dbReference type="GO" id="GO:0006506">
    <property type="term" value="P:GPI anchor biosynthetic process"/>
    <property type="evidence" value="ECO:0007669"/>
    <property type="project" value="UniProtKB-UniPathway"/>
</dbReference>
<evidence type="ECO:0000256" key="6">
    <source>
        <dbReference type="ARBA" id="ARBA00022692"/>
    </source>
</evidence>
<keyword evidence="6 10" id="KW-0812">Transmembrane</keyword>
<dbReference type="GO" id="GO:0000009">
    <property type="term" value="F:alpha-1,6-mannosyltransferase activity"/>
    <property type="evidence" value="ECO:0007669"/>
    <property type="project" value="InterPro"/>
</dbReference>